<dbReference type="AlphaFoldDB" id="A0A0D2KRZ2"/>
<keyword evidence="2" id="KW-1185">Reference proteome</keyword>
<dbReference type="EMBL" id="KN848069">
    <property type="protein sequence ID" value="KIX99418.1"/>
    <property type="molecule type" value="Genomic_DNA"/>
</dbReference>
<dbReference type="InterPro" id="IPR036291">
    <property type="entry name" value="NAD(P)-bd_dom_sf"/>
</dbReference>
<proteinExistence type="predicted"/>
<accession>A0A0D2KRZ2</accession>
<dbReference type="OrthoDB" id="4127560at2759"/>
<reference evidence="1 2" key="1">
    <citation type="submission" date="2015-01" db="EMBL/GenBank/DDBJ databases">
        <title>The Genome Sequence of Fonsecaea multimorphosa CBS 102226.</title>
        <authorList>
            <consortium name="The Broad Institute Genomics Platform"/>
            <person name="Cuomo C."/>
            <person name="de Hoog S."/>
            <person name="Gorbushina A."/>
            <person name="Stielow B."/>
            <person name="Teixiera M."/>
            <person name="Abouelleil A."/>
            <person name="Chapman S.B."/>
            <person name="Priest M."/>
            <person name="Young S.K."/>
            <person name="Wortman J."/>
            <person name="Nusbaum C."/>
            <person name="Birren B."/>
        </authorList>
    </citation>
    <scope>NUCLEOTIDE SEQUENCE [LARGE SCALE GENOMIC DNA]</scope>
    <source>
        <strain evidence="1 2">CBS 102226</strain>
    </source>
</reference>
<evidence type="ECO:0000313" key="2">
    <source>
        <dbReference type="Proteomes" id="UP000053411"/>
    </source>
</evidence>
<organism evidence="1 2">
    <name type="scientific">Fonsecaea multimorphosa CBS 102226</name>
    <dbReference type="NCBI Taxonomy" id="1442371"/>
    <lineage>
        <taxon>Eukaryota</taxon>
        <taxon>Fungi</taxon>
        <taxon>Dikarya</taxon>
        <taxon>Ascomycota</taxon>
        <taxon>Pezizomycotina</taxon>
        <taxon>Eurotiomycetes</taxon>
        <taxon>Chaetothyriomycetidae</taxon>
        <taxon>Chaetothyriales</taxon>
        <taxon>Herpotrichiellaceae</taxon>
        <taxon>Fonsecaea</taxon>
    </lineage>
</organism>
<sequence length="366" mass="40301">MAQQTQPKPNKGEFLEFQSLPDIIKTEEECEELLSRPPAWLPALLEGVEGDIMFLGVGGKVGPTIARMAKRAVPSRRIIGVARFSEKGLKERLESWGIETITADLLDPASIASLPNCPNIVYMAGKKFGTGDDASFTWAMNTHVPALVAERFKGSRLVGFSSICVYPFVSVYGGGWDEQGHAGGDEETAESGPVGEYPSSCVGRERIFTYFSKKYGTPGRQMRLNYAIDMRYGALYDIATMVRRGAPVPIKTAYVSVIWQGDSNAQILGALAHTTSPTSALNIGGPEYTSVRMLAHEFGRRFGIEPKFEGEESPYGYHNHSLAAQRLYGYPVVPLARMIDWVASWVQRDMPSSNKPTHFDERAGNY</sequence>
<gene>
    <name evidence="1" type="ORF">Z520_04994</name>
</gene>
<dbReference type="VEuPathDB" id="FungiDB:Z520_04994"/>
<protein>
    <submittedName>
        <fullName evidence="1">Uncharacterized protein</fullName>
    </submittedName>
</protein>
<name>A0A0D2KRZ2_9EURO</name>
<dbReference type="RefSeq" id="XP_016633541.1">
    <property type="nucleotide sequence ID" value="XM_016775498.1"/>
</dbReference>
<dbReference type="GeneID" id="27710740"/>
<evidence type="ECO:0000313" key="1">
    <source>
        <dbReference type="EMBL" id="KIX99418.1"/>
    </source>
</evidence>
<dbReference type="Proteomes" id="UP000053411">
    <property type="component" value="Unassembled WGS sequence"/>
</dbReference>
<dbReference type="SUPFAM" id="SSF51735">
    <property type="entry name" value="NAD(P)-binding Rossmann-fold domains"/>
    <property type="match status" value="1"/>
</dbReference>
<dbReference type="Gene3D" id="3.40.50.720">
    <property type="entry name" value="NAD(P)-binding Rossmann-like Domain"/>
    <property type="match status" value="1"/>
</dbReference>